<dbReference type="InterPro" id="IPR055139">
    <property type="entry name" value="IL18BP-like_dom"/>
</dbReference>
<dbReference type="PANTHER" id="PTHR14292">
    <property type="entry name" value="INTERLEUKIN-18-BINDING PROTEIN"/>
    <property type="match status" value="1"/>
</dbReference>
<dbReference type="EMBL" id="JABWUV010000010">
    <property type="protein sequence ID" value="KAF6324647.1"/>
    <property type="molecule type" value="Genomic_DNA"/>
</dbReference>
<comment type="caution">
    <text evidence="3">The sequence shown here is derived from an EMBL/GenBank/DDBJ whole genome shotgun (WGS) entry which is preliminary data.</text>
</comment>
<gene>
    <name evidence="3" type="ORF">mMyoMyo1_006747</name>
</gene>
<feature type="compositionally biased region" description="Polar residues" evidence="1">
    <location>
        <begin position="1"/>
        <end position="11"/>
    </location>
</feature>
<reference evidence="3 4" key="1">
    <citation type="journal article" date="2020" name="Nature">
        <title>Six reference-quality genomes reveal evolution of bat adaptations.</title>
        <authorList>
            <person name="Jebb D."/>
            <person name="Huang Z."/>
            <person name="Pippel M."/>
            <person name="Hughes G.M."/>
            <person name="Lavrichenko K."/>
            <person name="Devanna P."/>
            <person name="Winkler S."/>
            <person name="Jermiin L.S."/>
            <person name="Skirmuntt E.C."/>
            <person name="Katzourakis A."/>
            <person name="Burkitt-Gray L."/>
            <person name="Ray D.A."/>
            <person name="Sullivan K.A.M."/>
            <person name="Roscito J.G."/>
            <person name="Kirilenko B.M."/>
            <person name="Davalos L.M."/>
            <person name="Corthals A.P."/>
            <person name="Power M.L."/>
            <person name="Jones G."/>
            <person name="Ransome R.D."/>
            <person name="Dechmann D.K.N."/>
            <person name="Locatelli A.G."/>
            <person name="Puechmaille S.J."/>
            <person name="Fedrigo O."/>
            <person name="Jarvis E.D."/>
            <person name="Hiller M."/>
            <person name="Vernes S.C."/>
            <person name="Myers E.W."/>
            <person name="Teeling E.C."/>
        </authorList>
    </citation>
    <scope>NUCLEOTIDE SEQUENCE [LARGE SCALE GENOMIC DNA]</scope>
    <source>
        <strain evidence="3">MMyoMyo1</strain>
        <tissue evidence="3">Flight muscle</tissue>
    </source>
</reference>
<dbReference type="VEuPathDB" id="HostDB:LOC118664711"/>
<dbReference type="Gene3D" id="2.60.40.10">
    <property type="entry name" value="Immunoglobulins"/>
    <property type="match status" value="1"/>
</dbReference>
<dbReference type="GO" id="GO:0005615">
    <property type="term" value="C:extracellular space"/>
    <property type="evidence" value="ECO:0007669"/>
    <property type="project" value="TreeGrafter"/>
</dbReference>
<keyword evidence="4" id="KW-1185">Reference proteome</keyword>
<dbReference type="InterPro" id="IPR013783">
    <property type="entry name" value="Ig-like_fold"/>
</dbReference>
<dbReference type="GO" id="GO:0042088">
    <property type="term" value="P:T-helper 1 type immune response"/>
    <property type="evidence" value="ECO:0007669"/>
    <property type="project" value="TreeGrafter"/>
</dbReference>
<evidence type="ECO:0000313" key="4">
    <source>
        <dbReference type="Proteomes" id="UP000527355"/>
    </source>
</evidence>
<name>A0A7J7VHG3_MYOMY</name>
<feature type="domain" description="Interleukin-18-binding protein-like" evidence="2">
    <location>
        <begin position="44"/>
        <end position="92"/>
    </location>
</feature>
<sequence length="118" mass="12940">MVLSSSTSQTGCRRAAPGEGHGDEAHRREASSCSPLMAFLLCCSREHRGASTQLKKALVLEELSPVLRNTNFSCVFTDPEYTVQRHVVLADLLAGLRTLMPPTQEASRGFPLPHHPDR</sequence>
<dbReference type="Pfam" id="PF22009">
    <property type="entry name" value="YLDV-IL18BP-like"/>
    <property type="match status" value="1"/>
</dbReference>
<dbReference type="GO" id="GO:0042007">
    <property type="term" value="F:interleukin-18 binding"/>
    <property type="evidence" value="ECO:0007669"/>
    <property type="project" value="InterPro"/>
</dbReference>
<evidence type="ECO:0000256" key="1">
    <source>
        <dbReference type="SAM" id="MobiDB-lite"/>
    </source>
</evidence>
<feature type="region of interest" description="Disordered" evidence="1">
    <location>
        <begin position="1"/>
        <end position="28"/>
    </location>
</feature>
<proteinExistence type="predicted"/>
<dbReference type="InterPro" id="IPR039681">
    <property type="entry name" value="IL18BP"/>
</dbReference>
<organism evidence="3 4">
    <name type="scientific">Myotis myotis</name>
    <name type="common">Greater mouse-eared bat</name>
    <name type="synonym">Vespertilio myotis</name>
    <dbReference type="NCBI Taxonomy" id="51298"/>
    <lineage>
        <taxon>Eukaryota</taxon>
        <taxon>Metazoa</taxon>
        <taxon>Chordata</taxon>
        <taxon>Craniata</taxon>
        <taxon>Vertebrata</taxon>
        <taxon>Euteleostomi</taxon>
        <taxon>Mammalia</taxon>
        <taxon>Eutheria</taxon>
        <taxon>Laurasiatheria</taxon>
        <taxon>Chiroptera</taxon>
        <taxon>Yangochiroptera</taxon>
        <taxon>Vespertilionidae</taxon>
        <taxon>Myotis</taxon>
    </lineage>
</organism>
<dbReference type="Proteomes" id="UP000527355">
    <property type="component" value="Unassembled WGS sequence"/>
</dbReference>
<accession>A0A7J7VHG3</accession>
<protein>
    <submittedName>
        <fullName evidence="3">Interleukin 18 binding protein</fullName>
    </submittedName>
</protein>
<evidence type="ECO:0000259" key="2">
    <source>
        <dbReference type="Pfam" id="PF22009"/>
    </source>
</evidence>
<dbReference type="AlphaFoldDB" id="A0A7J7VHG3"/>
<dbReference type="PANTHER" id="PTHR14292:SF2">
    <property type="entry name" value="INTERLEUKIN-18-BINDING PROTEIN"/>
    <property type="match status" value="1"/>
</dbReference>
<evidence type="ECO:0000313" key="3">
    <source>
        <dbReference type="EMBL" id="KAF6324647.1"/>
    </source>
</evidence>